<organism evidence="7 8">
    <name type="scientific">Etheostoma spectabile</name>
    <name type="common">orangethroat darter</name>
    <dbReference type="NCBI Taxonomy" id="54343"/>
    <lineage>
        <taxon>Eukaryota</taxon>
        <taxon>Metazoa</taxon>
        <taxon>Chordata</taxon>
        <taxon>Craniata</taxon>
        <taxon>Vertebrata</taxon>
        <taxon>Euteleostomi</taxon>
        <taxon>Actinopterygii</taxon>
        <taxon>Neopterygii</taxon>
        <taxon>Teleostei</taxon>
        <taxon>Neoteleostei</taxon>
        <taxon>Acanthomorphata</taxon>
        <taxon>Eupercaria</taxon>
        <taxon>Perciformes</taxon>
        <taxon>Percoidei</taxon>
        <taxon>Percidae</taxon>
        <taxon>Etheostomatinae</taxon>
        <taxon>Etheostoma</taxon>
    </lineage>
</organism>
<name>A0A5J5DJ79_9PERO</name>
<dbReference type="FunFam" id="1.20.1260.100:FF:000001">
    <property type="entry name" value="translocator protein 2"/>
    <property type="match status" value="1"/>
</dbReference>
<feature type="transmembrane region" description="Helical" evidence="6">
    <location>
        <begin position="44"/>
        <end position="65"/>
    </location>
</feature>
<dbReference type="PANTHER" id="PTHR10057">
    <property type="entry name" value="PERIPHERAL-TYPE BENZODIAZEPINE RECEPTOR"/>
    <property type="match status" value="1"/>
</dbReference>
<evidence type="ECO:0008006" key="9">
    <source>
        <dbReference type="Google" id="ProtNLM"/>
    </source>
</evidence>
<evidence type="ECO:0000313" key="7">
    <source>
        <dbReference type="EMBL" id="KAA8593414.1"/>
    </source>
</evidence>
<dbReference type="EMBL" id="VOFY01000004">
    <property type="protein sequence ID" value="KAA8593414.1"/>
    <property type="molecule type" value="Genomic_DNA"/>
</dbReference>
<gene>
    <name evidence="7" type="ORF">FQN60_009530</name>
</gene>
<feature type="transmembrane region" description="Helical" evidence="6">
    <location>
        <begin position="132"/>
        <end position="151"/>
    </location>
</feature>
<comment type="caution">
    <text evidence="7">The sequence shown here is derived from an EMBL/GenBank/DDBJ whole genome shotgun (WGS) entry which is preliminary data.</text>
</comment>
<dbReference type="InterPro" id="IPR038330">
    <property type="entry name" value="TspO/MBR-related_sf"/>
</dbReference>
<dbReference type="GO" id="GO:0005742">
    <property type="term" value="C:mitochondrial outer membrane translocase complex"/>
    <property type="evidence" value="ECO:0007669"/>
    <property type="project" value="InterPro"/>
</dbReference>
<dbReference type="GO" id="GO:0033013">
    <property type="term" value="P:tetrapyrrole metabolic process"/>
    <property type="evidence" value="ECO:0007669"/>
    <property type="project" value="UniProtKB-ARBA"/>
</dbReference>
<evidence type="ECO:0000313" key="8">
    <source>
        <dbReference type="Proteomes" id="UP000327493"/>
    </source>
</evidence>
<evidence type="ECO:0000256" key="1">
    <source>
        <dbReference type="ARBA" id="ARBA00004141"/>
    </source>
</evidence>
<evidence type="ECO:0000256" key="4">
    <source>
        <dbReference type="ARBA" id="ARBA00022989"/>
    </source>
</evidence>
<keyword evidence="5 6" id="KW-0472">Membrane</keyword>
<evidence type="ECO:0000256" key="5">
    <source>
        <dbReference type="ARBA" id="ARBA00023136"/>
    </source>
</evidence>
<keyword evidence="8" id="KW-1185">Reference proteome</keyword>
<evidence type="ECO:0000256" key="2">
    <source>
        <dbReference type="ARBA" id="ARBA00007524"/>
    </source>
</evidence>
<keyword evidence="4 6" id="KW-1133">Transmembrane helix</keyword>
<dbReference type="Pfam" id="PF15184">
    <property type="entry name" value="TOM6p"/>
    <property type="match status" value="1"/>
</dbReference>
<feature type="transmembrane region" description="Helical" evidence="6">
    <location>
        <begin position="77"/>
        <end position="97"/>
    </location>
</feature>
<dbReference type="Pfam" id="PF03073">
    <property type="entry name" value="TspO_MBR"/>
    <property type="match status" value="1"/>
</dbReference>
<comment type="subcellular location">
    <subcellularLocation>
        <location evidence="1">Membrane</location>
        <topology evidence="1">Multi-pass membrane protein</topology>
    </subcellularLocation>
</comment>
<reference evidence="7 8" key="1">
    <citation type="submission" date="2019-08" db="EMBL/GenBank/DDBJ databases">
        <title>A chromosome-level genome assembly, high-density linkage maps, and genome scans reveal the genomic architecture of hybrid incompatibilities underlying speciation via character displacement in darters (Percidae: Etheostominae).</title>
        <authorList>
            <person name="Moran R.L."/>
            <person name="Catchen J.M."/>
            <person name="Fuller R.C."/>
        </authorList>
    </citation>
    <scope>NUCLEOTIDE SEQUENCE [LARGE SCALE GENOMIC DNA]</scope>
    <source>
        <strain evidence="7">EspeVRDwgs_2016</strain>
        <tissue evidence="7">Muscle</tissue>
    </source>
</reference>
<feature type="transmembrane region" description="Helical" evidence="6">
    <location>
        <begin position="6"/>
        <end position="23"/>
    </location>
</feature>
<accession>A0A5J5DJ79</accession>
<comment type="similarity">
    <text evidence="2">Belongs to the TspO/BZRP family.</text>
</comment>
<protein>
    <recommendedName>
        <fullName evidence="9">Peripheral-type benzodiazepine receptor</fullName>
    </recommendedName>
</protein>
<evidence type="ECO:0000256" key="3">
    <source>
        <dbReference type="ARBA" id="ARBA00022692"/>
    </source>
</evidence>
<feature type="transmembrane region" description="Helical" evidence="6">
    <location>
        <begin position="104"/>
        <end position="126"/>
    </location>
</feature>
<dbReference type="AlphaFoldDB" id="A0A5J5DJ79"/>
<dbReference type="PANTHER" id="PTHR10057:SF0">
    <property type="entry name" value="TRANSLOCATOR PROTEIN"/>
    <property type="match status" value="1"/>
</dbReference>
<dbReference type="Gene3D" id="1.20.1260.100">
    <property type="entry name" value="TspO/MBR protein"/>
    <property type="match status" value="1"/>
</dbReference>
<sequence length="259" mass="28872">MWLPMLGMTALPHLGGLVGGYITRKQVKTWYTTLKKPSWRPPNAAFPVVWTCLYTGMGYGSYLVWKELGGFTEDALVPLGLYGLQLALNWSWTPIFFGAHKLKLALIEIVLLTGTVAATMVSWYPISRSATLLMAPYLSWLCLATSLNYCIWRDNSEEKEECIFNIDDKEGRSTSRAAKVDGCYRGYHPPNHVSKMSGANGKKGPSTGVMEWIGSACRFATDRNDFRRNLLVNLGLFAAGVWVARNLSDFDLMSPQPVT</sequence>
<keyword evidence="3 6" id="KW-0812">Transmembrane</keyword>
<evidence type="ECO:0000256" key="6">
    <source>
        <dbReference type="SAM" id="Phobius"/>
    </source>
</evidence>
<feature type="transmembrane region" description="Helical" evidence="6">
    <location>
        <begin position="230"/>
        <end position="248"/>
    </location>
</feature>
<dbReference type="CDD" id="cd15904">
    <property type="entry name" value="TSPO_MBR"/>
    <property type="match status" value="1"/>
</dbReference>
<dbReference type="InterPro" id="IPR029182">
    <property type="entry name" value="TOMM6"/>
</dbReference>
<proteinExistence type="inferred from homology"/>
<dbReference type="Proteomes" id="UP000327493">
    <property type="component" value="Chromosome 4"/>
</dbReference>
<dbReference type="InterPro" id="IPR004307">
    <property type="entry name" value="TspO_MBR"/>
</dbReference>